<name>A0ABS2WMU1_9BACL</name>
<proteinExistence type="predicted"/>
<protein>
    <recommendedName>
        <fullName evidence="3">Lipocalin-like domain-containing protein</fullName>
    </recommendedName>
</protein>
<sequence length="104" mass="11677">MKGLAIIFALTVLTTGCSDFEGTWKLVNTGESGCADKLTFYDDEETLVWEEDGSDTITTTIKNLEGDQYKLQAGFMSLVVELKEEDDMLIMKVDDDECRYVEAE</sequence>
<keyword evidence="2" id="KW-1185">Reference proteome</keyword>
<dbReference type="Proteomes" id="UP001177120">
    <property type="component" value="Unassembled WGS sequence"/>
</dbReference>
<evidence type="ECO:0000313" key="2">
    <source>
        <dbReference type="Proteomes" id="UP001177120"/>
    </source>
</evidence>
<comment type="caution">
    <text evidence="1">The sequence shown here is derived from an EMBL/GenBank/DDBJ whole genome shotgun (WGS) entry which is preliminary data.</text>
</comment>
<evidence type="ECO:0008006" key="3">
    <source>
        <dbReference type="Google" id="ProtNLM"/>
    </source>
</evidence>
<organism evidence="1 2">
    <name type="scientific">Polycladomyces zharkentensis</name>
    <dbReference type="NCBI Taxonomy" id="2807616"/>
    <lineage>
        <taxon>Bacteria</taxon>
        <taxon>Bacillati</taxon>
        <taxon>Bacillota</taxon>
        <taxon>Bacilli</taxon>
        <taxon>Bacillales</taxon>
        <taxon>Thermoactinomycetaceae</taxon>
        <taxon>Polycladomyces</taxon>
    </lineage>
</organism>
<evidence type="ECO:0000313" key="1">
    <source>
        <dbReference type="EMBL" id="MBN2910709.1"/>
    </source>
</evidence>
<dbReference type="EMBL" id="JAFHAP010000015">
    <property type="protein sequence ID" value="MBN2910709.1"/>
    <property type="molecule type" value="Genomic_DNA"/>
</dbReference>
<dbReference type="PROSITE" id="PS51257">
    <property type="entry name" value="PROKAR_LIPOPROTEIN"/>
    <property type="match status" value="1"/>
</dbReference>
<accession>A0ABS2WMU1</accession>
<gene>
    <name evidence="1" type="ORF">JQC72_14510</name>
</gene>
<reference evidence="1" key="1">
    <citation type="journal article" date="2024" name="Int. J. Syst. Evol. Microbiol.">
        <title>Polycladomyces zharkentensis sp. nov., a novel thermophilic cellulose- and starch-degrading member of the Bacillota from a geothermal aquifer in Kazakhstan.</title>
        <authorList>
            <person name="Mashzhan A."/>
            <person name="Kistaubayeva A."/>
            <person name="Javier-Lopez R."/>
            <person name="Bissenova U."/>
            <person name="Bissenbay A."/>
            <person name="Birkeland N.K."/>
        </authorList>
    </citation>
    <scope>NUCLEOTIDE SEQUENCE</scope>
    <source>
        <strain evidence="1">ZKZ2T</strain>
    </source>
</reference>
<dbReference type="RefSeq" id="WP_205496880.1">
    <property type="nucleotide sequence ID" value="NZ_JAFHAP010000015.1"/>
</dbReference>